<gene>
    <name evidence="1" type="ORF">C7T94_08060</name>
</gene>
<comment type="caution">
    <text evidence="1">The sequence shown here is derived from an EMBL/GenBank/DDBJ whole genome shotgun (WGS) entry which is preliminary data.</text>
</comment>
<accession>A0A2T3HJP9</accession>
<sequence>MKRRTAIQQILILAGGVVLMPSCLKSSGKASIKLEHLDVSLEQENLLADIAETILPKTDTPGAKDLKLHLYVLKMVDDCHPEKDRKAFVQGLDSFQDYCTEKMGAAFARLSAADRERALSSISSEHTGLPVHVKDFFKIMKARCIDGYLNSEYVMSKLVVWELIPGRYNGYFPVKTRTTNG</sequence>
<reference evidence="1 2" key="1">
    <citation type="submission" date="2018-03" db="EMBL/GenBank/DDBJ databases">
        <authorList>
            <person name="Keele B.F."/>
        </authorList>
    </citation>
    <scope>NUCLEOTIDE SEQUENCE [LARGE SCALE GENOMIC DNA]</scope>
    <source>
        <strain evidence="1 2">YL28-9</strain>
    </source>
</reference>
<protein>
    <recommendedName>
        <fullName evidence="3">Gluconate 2-dehydrogenase subunit 3 family protein</fullName>
    </recommendedName>
</protein>
<dbReference type="AlphaFoldDB" id="A0A2T3HJP9"/>
<dbReference type="InterPro" id="IPR027056">
    <property type="entry name" value="Gluconate_2DH_su3"/>
</dbReference>
<name>A0A2T3HJP9_9SPHI</name>
<organism evidence="1 2">
    <name type="scientific">Pedobacter yulinensis</name>
    <dbReference type="NCBI Taxonomy" id="2126353"/>
    <lineage>
        <taxon>Bacteria</taxon>
        <taxon>Pseudomonadati</taxon>
        <taxon>Bacteroidota</taxon>
        <taxon>Sphingobacteriia</taxon>
        <taxon>Sphingobacteriales</taxon>
        <taxon>Sphingobacteriaceae</taxon>
        <taxon>Pedobacter</taxon>
    </lineage>
</organism>
<evidence type="ECO:0008006" key="3">
    <source>
        <dbReference type="Google" id="ProtNLM"/>
    </source>
</evidence>
<evidence type="ECO:0000313" key="1">
    <source>
        <dbReference type="EMBL" id="PST82611.1"/>
    </source>
</evidence>
<dbReference type="EMBL" id="PYLS01000005">
    <property type="protein sequence ID" value="PST82611.1"/>
    <property type="molecule type" value="Genomic_DNA"/>
</dbReference>
<dbReference type="Pfam" id="PF13618">
    <property type="entry name" value="Gluconate_2-dh3"/>
    <property type="match status" value="1"/>
</dbReference>
<keyword evidence="2" id="KW-1185">Reference proteome</keyword>
<dbReference type="Proteomes" id="UP000240912">
    <property type="component" value="Unassembled WGS sequence"/>
</dbReference>
<proteinExistence type="predicted"/>
<evidence type="ECO:0000313" key="2">
    <source>
        <dbReference type="Proteomes" id="UP000240912"/>
    </source>
</evidence>
<dbReference type="RefSeq" id="WP_107214870.1">
    <property type="nucleotide sequence ID" value="NZ_KZ686269.1"/>
</dbReference>
<dbReference type="OrthoDB" id="6385145at2"/>